<evidence type="ECO:0000313" key="1">
    <source>
        <dbReference type="EMBL" id="EGV91870.1"/>
    </source>
</evidence>
<dbReference type="Proteomes" id="UP000001075">
    <property type="component" value="Unassembled WGS sequence"/>
</dbReference>
<proteinExistence type="predicted"/>
<reference evidence="2" key="1">
    <citation type="journal article" date="2011" name="Nat. Biotechnol.">
        <title>The genomic sequence of the Chinese hamster ovary (CHO)-K1 cell line.</title>
        <authorList>
            <person name="Xu X."/>
            <person name="Nagarajan H."/>
            <person name="Lewis N.E."/>
            <person name="Pan S."/>
            <person name="Cai Z."/>
            <person name="Liu X."/>
            <person name="Chen W."/>
            <person name="Xie M."/>
            <person name="Wang W."/>
            <person name="Hammond S."/>
            <person name="Andersen M.R."/>
            <person name="Neff N."/>
            <person name="Passarelli B."/>
            <person name="Koh W."/>
            <person name="Fan H.C."/>
            <person name="Wang J."/>
            <person name="Gui Y."/>
            <person name="Lee K.H."/>
            <person name="Betenbaugh M.J."/>
            <person name="Quake S.R."/>
            <person name="Famili I."/>
            <person name="Palsson B.O."/>
            <person name="Wang J."/>
        </authorList>
    </citation>
    <scope>NUCLEOTIDE SEQUENCE [LARGE SCALE GENOMIC DNA]</scope>
    <source>
        <strain evidence="2">CHO K1 cell line</strain>
    </source>
</reference>
<organism evidence="1 2">
    <name type="scientific">Cricetulus griseus</name>
    <name type="common">Chinese hamster</name>
    <name type="synonym">Cricetulus barabensis griseus</name>
    <dbReference type="NCBI Taxonomy" id="10029"/>
    <lineage>
        <taxon>Eukaryota</taxon>
        <taxon>Metazoa</taxon>
        <taxon>Chordata</taxon>
        <taxon>Craniata</taxon>
        <taxon>Vertebrata</taxon>
        <taxon>Euteleostomi</taxon>
        <taxon>Mammalia</taxon>
        <taxon>Eutheria</taxon>
        <taxon>Euarchontoglires</taxon>
        <taxon>Glires</taxon>
        <taxon>Rodentia</taxon>
        <taxon>Myomorpha</taxon>
        <taxon>Muroidea</taxon>
        <taxon>Cricetidae</taxon>
        <taxon>Cricetinae</taxon>
        <taxon>Cricetulus</taxon>
    </lineage>
</organism>
<name>G3H1M3_CRIGR</name>
<gene>
    <name evidence="1" type="ORF">I79_004072</name>
</gene>
<dbReference type="AlphaFoldDB" id="G3H1M3"/>
<sequence length="89" mass="10237">MAKGETKILKGSKAGITSFRQSTEAGKVLEHFHSHSCQLFLMKKKKKKKLGHKWLVYAAEWSMVTYAQWQRQAGTSLQLMKKLISKNKK</sequence>
<dbReference type="EMBL" id="JH000107">
    <property type="protein sequence ID" value="EGV91870.1"/>
    <property type="molecule type" value="Genomic_DNA"/>
</dbReference>
<evidence type="ECO:0000313" key="2">
    <source>
        <dbReference type="Proteomes" id="UP000001075"/>
    </source>
</evidence>
<protein>
    <submittedName>
        <fullName evidence="1">Uncharacterized protein</fullName>
    </submittedName>
</protein>
<accession>G3H1M3</accession>
<dbReference type="InParanoid" id="G3H1M3"/>